<name>A0A0R0BJ08_9GAMM</name>
<dbReference type="GO" id="GO:0006235">
    <property type="term" value="P:dTTP biosynthetic process"/>
    <property type="evidence" value="ECO:0007669"/>
    <property type="project" value="UniProtKB-UniRule"/>
</dbReference>
<evidence type="ECO:0000256" key="11">
    <source>
        <dbReference type="ARBA" id="ARBA00057735"/>
    </source>
</evidence>
<keyword evidence="4 12" id="KW-0808">Transferase</keyword>
<keyword evidence="5 12" id="KW-0545">Nucleotide biosynthesis</keyword>
<evidence type="ECO:0000313" key="17">
    <source>
        <dbReference type="Proteomes" id="UP000550609"/>
    </source>
</evidence>
<dbReference type="Proteomes" id="UP000550609">
    <property type="component" value="Unassembled WGS sequence"/>
</dbReference>
<evidence type="ECO:0000256" key="4">
    <source>
        <dbReference type="ARBA" id="ARBA00022679"/>
    </source>
</evidence>
<dbReference type="GO" id="GO:0006227">
    <property type="term" value="P:dUDP biosynthetic process"/>
    <property type="evidence" value="ECO:0007669"/>
    <property type="project" value="TreeGrafter"/>
</dbReference>
<evidence type="ECO:0000313" key="16">
    <source>
        <dbReference type="Proteomes" id="UP000051254"/>
    </source>
</evidence>
<dbReference type="PROSITE" id="PS01331">
    <property type="entry name" value="THYMIDYLATE_KINASE"/>
    <property type="match status" value="1"/>
</dbReference>
<dbReference type="NCBIfam" id="TIGR00041">
    <property type="entry name" value="DTMP_kinase"/>
    <property type="match status" value="1"/>
</dbReference>
<comment type="catalytic activity">
    <reaction evidence="10 12">
        <text>dTMP + ATP = dTDP + ADP</text>
        <dbReference type="Rhea" id="RHEA:13517"/>
        <dbReference type="ChEBI" id="CHEBI:30616"/>
        <dbReference type="ChEBI" id="CHEBI:58369"/>
        <dbReference type="ChEBI" id="CHEBI:63528"/>
        <dbReference type="ChEBI" id="CHEBI:456216"/>
        <dbReference type="EC" id="2.7.4.9"/>
    </reaction>
</comment>
<evidence type="ECO:0000256" key="9">
    <source>
        <dbReference type="ARBA" id="ARBA00029962"/>
    </source>
</evidence>
<dbReference type="GO" id="GO:0004798">
    <property type="term" value="F:dTMP kinase activity"/>
    <property type="evidence" value="ECO:0007669"/>
    <property type="project" value="UniProtKB-UniRule"/>
</dbReference>
<sequence length="221" mass="24053">MNDVLPRRAHLITLEGGEGAGKSTALATVRDCLQAAGCTLVVSREPGGTPLAEQLRAMVLHSSRQDDADERLHPSAELLMVFAARAQHVAEVINPALQRGDWVLCDRFTDSSFAYQGGGRGLPVDWIADLERRVVGFVPGLTLWLDVPVALGRSRVQGRGGVPDAIEREHDAFFERVHAGFAARVAADPQRFVRIDASVPLEQMVAEVTRAVNAYLAQVRR</sequence>
<dbReference type="Gene3D" id="3.40.50.300">
    <property type="entry name" value="P-loop containing nucleotide triphosphate hydrolases"/>
    <property type="match status" value="1"/>
</dbReference>
<reference evidence="15 17" key="2">
    <citation type="submission" date="2020-08" db="EMBL/GenBank/DDBJ databases">
        <title>Stenotrophomonas sp. W1S232.</title>
        <authorList>
            <person name="Deng Y."/>
        </authorList>
    </citation>
    <scope>NUCLEOTIDE SEQUENCE [LARGE SCALE GENOMIC DNA]</scope>
    <source>
        <strain evidence="15 17">W1S232</strain>
    </source>
</reference>
<dbReference type="PANTHER" id="PTHR10344:SF4">
    <property type="entry name" value="UMP-CMP KINASE 2, MITOCHONDRIAL"/>
    <property type="match status" value="1"/>
</dbReference>
<dbReference type="GO" id="GO:0006233">
    <property type="term" value="P:dTDP biosynthetic process"/>
    <property type="evidence" value="ECO:0007669"/>
    <property type="project" value="InterPro"/>
</dbReference>
<keyword evidence="6 12" id="KW-0547">Nucleotide-binding</keyword>
<keyword evidence="16" id="KW-1185">Reference proteome</keyword>
<feature type="binding site" evidence="12">
    <location>
        <begin position="16"/>
        <end position="23"/>
    </location>
    <ligand>
        <name>ATP</name>
        <dbReference type="ChEBI" id="CHEBI:30616"/>
    </ligand>
</feature>
<dbReference type="OrthoDB" id="9774907at2"/>
<evidence type="ECO:0000259" key="13">
    <source>
        <dbReference type="Pfam" id="PF02223"/>
    </source>
</evidence>
<evidence type="ECO:0000313" key="15">
    <source>
        <dbReference type="EMBL" id="MBB1117115.1"/>
    </source>
</evidence>
<organism evidence="14 16">
    <name type="scientific">Stenotrophomonas koreensis</name>
    <dbReference type="NCBI Taxonomy" id="266128"/>
    <lineage>
        <taxon>Bacteria</taxon>
        <taxon>Pseudomonadati</taxon>
        <taxon>Pseudomonadota</taxon>
        <taxon>Gammaproteobacteria</taxon>
        <taxon>Lysobacterales</taxon>
        <taxon>Lysobacteraceae</taxon>
        <taxon>Stenotrophomonas</taxon>
    </lineage>
</organism>
<evidence type="ECO:0000313" key="14">
    <source>
        <dbReference type="EMBL" id="KRG57205.1"/>
    </source>
</evidence>
<dbReference type="RefSeq" id="WP_057666336.1">
    <property type="nucleotide sequence ID" value="NZ_JACIUV010000003.1"/>
</dbReference>
<evidence type="ECO:0000256" key="5">
    <source>
        <dbReference type="ARBA" id="ARBA00022727"/>
    </source>
</evidence>
<dbReference type="AlphaFoldDB" id="A0A0R0BJ08"/>
<accession>A0A0R0BJ08</accession>
<feature type="domain" description="Thymidylate kinase-like" evidence="13">
    <location>
        <begin position="14"/>
        <end position="207"/>
    </location>
</feature>
<dbReference type="InterPro" id="IPR018094">
    <property type="entry name" value="Thymidylate_kinase"/>
</dbReference>
<keyword evidence="8 12" id="KW-0067">ATP-binding</keyword>
<evidence type="ECO:0000256" key="7">
    <source>
        <dbReference type="ARBA" id="ARBA00022777"/>
    </source>
</evidence>
<dbReference type="GO" id="GO:0005524">
    <property type="term" value="F:ATP binding"/>
    <property type="evidence" value="ECO:0007669"/>
    <property type="project" value="UniProtKB-UniRule"/>
</dbReference>
<comment type="similarity">
    <text evidence="1 12">Belongs to the thymidylate kinase family.</text>
</comment>
<dbReference type="PATRIC" id="fig|266128.3.peg.851"/>
<dbReference type="InterPro" id="IPR027417">
    <property type="entry name" value="P-loop_NTPase"/>
</dbReference>
<dbReference type="SUPFAM" id="SSF52540">
    <property type="entry name" value="P-loop containing nucleoside triphosphate hydrolases"/>
    <property type="match status" value="1"/>
</dbReference>
<dbReference type="CDD" id="cd01672">
    <property type="entry name" value="TMPK"/>
    <property type="match status" value="1"/>
</dbReference>
<evidence type="ECO:0000256" key="6">
    <source>
        <dbReference type="ARBA" id="ARBA00022741"/>
    </source>
</evidence>
<dbReference type="HAMAP" id="MF_00165">
    <property type="entry name" value="Thymidylate_kinase"/>
    <property type="match status" value="1"/>
</dbReference>
<gene>
    <name evidence="12" type="primary">tmk</name>
    <name evidence="14" type="ORF">ABB25_09910</name>
    <name evidence="15" type="ORF">H4O09_08640</name>
</gene>
<dbReference type="InterPro" id="IPR018095">
    <property type="entry name" value="Thymidylate_kin_CS"/>
</dbReference>
<proteinExistence type="inferred from homology"/>
<accession>A0A7W3V0B5</accession>
<dbReference type="InterPro" id="IPR039430">
    <property type="entry name" value="Thymidylate_kin-like_dom"/>
</dbReference>
<evidence type="ECO:0000256" key="12">
    <source>
        <dbReference type="HAMAP-Rule" id="MF_00165"/>
    </source>
</evidence>
<comment type="function">
    <text evidence="11 12">Phosphorylation of dTMP to form dTDP in both de novo and salvage pathways of dTTP synthesis.</text>
</comment>
<dbReference type="Pfam" id="PF02223">
    <property type="entry name" value="Thymidylate_kin"/>
    <property type="match status" value="1"/>
</dbReference>
<dbReference type="STRING" id="266128.ABB25_09910"/>
<dbReference type="FunFam" id="3.40.50.300:FF:000225">
    <property type="entry name" value="Thymidylate kinase"/>
    <property type="match status" value="1"/>
</dbReference>
<protein>
    <recommendedName>
        <fullName evidence="3 12">Thymidylate kinase</fullName>
        <ecNumber evidence="2 12">2.7.4.9</ecNumber>
    </recommendedName>
    <alternativeName>
        <fullName evidence="9 12">dTMP kinase</fullName>
    </alternativeName>
</protein>
<dbReference type="Proteomes" id="UP000051254">
    <property type="component" value="Unassembled WGS sequence"/>
</dbReference>
<dbReference type="GO" id="GO:0005829">
    <property type="term" value="C:cytosol"/>
    <property type="evidence" value="ECO:0007669"/>
    <property type="project" value="TreeGrafter"/>
</dbReference>
<evidence type="ECO:0000256" key="8">
    <source>
        <dbReference type="ARBA" id="ARBA00022840"/>
    </source>
</evidence>
<evidence type="ECO:0000256" key="1">
    <source>
        <dbReference type="ARBA" id="ARBA00009776"/>
    </source>
</evidence>
<reference evidence="14 16" key="1">
    <citation type="submission" date="2015-05" db="EMBL/GenBank/DDBJ databases">
        <title>Genome sequencing and analysis of members of genus Stenotrophomonas.</title>
        <authorList>
            <person name="Patil P.P."/>
            <person name="Midha S."/>
            <person name="Patil P.B."/>
        </authorList>
    </citation>
    <scope>NUCLEOTIDE SEQUENCE [LARGE SCALE GENOMIC DNA]</scope>
    <source>
        <strain evidence="14 16">DSM 17805</strain>
    </source>
</reference>
<dbReference type="PANTHER" id="PTHR10344">
    <property type="entry name" value="THYMIDYLATE KINASE"/>
    <property type="match status" value="1"/>
</dbReference>
<dbReference type="EC" id="2.7.4.9" evidence="2 12"/>
<evidence type="ECO:0000256" key="2">
    <source>
        <dbReference type="ARBA" id="ARBA00012980"/>
    </source>
</evidence>
<comment type="caution">
    <text evidence="14">The sequence shown here is derived from an EMBL/GenBank/DDBJ whole genome shotgun (WGS) entry which is preliminary data.</text>
</comment>
<evidence type="ECO:0000256" key="10">
    <source>
        <dbReference type="ARBA" id="ARBA00048743"/>
    </source>
</evidence>
<dbReference type="EMBL" id="LDJH01000016">
    <property type="protein sequence ID" value="KRG57205.1"/>
    <property type="molecule type" value="Genomic_DNA"/>
</dbReference>
<keyword evidence="7 12" id="KW-0418">Kinase</keyword>
<dbReference type="EMBL" id="JACIUV010000003">
    <property type="protein sequence ID" value="MBB1117115.1"/>
    <property type="molecule type" value="Genomic_DNA"/>
</dbReference>
<evidence type="ECO:0000256" key="3">
    <source>
        <dbReference type="ARBA" id="ARBA00017144"/>
    </source>
</evidence>